<proteinExistence type="predicted"/>
<name>A0A8J5D2A7_CHIOP</name>
<dbReference type="AlphaFoldDB" id="A0A8J5D2A7"/>
<dbReference type="EMBL" id="JACEEZ010004883">
    <property type="protein sequence ID" value="KAG0726045.1"/>
    <property type="molecule type" value="Genomic_DNA"/>
</dbReference>
<reference evidence="1" key="1">
    <citation type="submission" date="2020-07" db="EMBL/GenBank/DDBJ databases">
        <title>The High-quality genome of the commercially important snow crab, Chionoecetes opilio.</title>
        <authorList>
            <person name="Jeong J.-H."/>
            <person name="Ryu S."/>
        </authorList>
    </citation>
    <scope>NUCLEOTIDE SEQUENCE</scope>
    <source>
        <strain evidence="1">MADBK_172401_WGS</strain>
        <tissue evidence="1">Digestive gland</tissue>
    </source>
</reference>
<protein>
    <submittedName>
        <fullName evidence="1">Uncharacterized protein</fullName>
    </submittedName>
</protein>
<sequence>MKAGPGPAPEALEGARYHKCEPGSFSVLGPVSRFSRHLGLSHVCMADFLRVCSRFSAKDLPWRAATGKRSFFAGTFRSGQTRPHGDPLLLTSQSAGGVALLPRRGFTLLSPRPPGGCLSGCRPPCDAFGAPSSRGSDPAIDRAVTARLALRREAFRGLRSWTRQQIPGLVPWFGCLVGAPLTALSASIPPTVTLDLSTPAPRPCLGQGPSGRGSRGVRGGLILVGRAGPGIAHPL</sequence>
<keyword evidence="2" id="KW-1185">Reference proteome</keyword>
<gene>
    <name evidence="1" type="ORF">GWK47_037376</name>
</gene>
<evidence type="ECO:0000313" key="1">
    <source>
        <dbReference type="EMBL" id="KAG0726045.1"/>
    </source>
</evidence>
<organism evidence="1 2">
    <name type="scientific">Chionoecetes opilio</name>
    <name type="common">Atlantic snow crab</name>
    <name type="synonym">Cancer opilio</name>
    <dbReference type="NCBI Taxonomy" id="41210"/>
    <lineage>
        <taxon>Eukaryota</taxon>
        <taxon>Metazoa</taxon>
        <taxon>Ecdysozoa</taxon>
        <taxon>Arthropoda</taxon>
        <taxon>Crustacea</taxon>
        <taxon>Multicrustacea</taxon>
        <taxon>Malacostraca</taxon>
        <taxon>Eumalacostraca</taxon>
        <taxon>Eucarida</taxon>
        <taxon>Decapoda</taxon>
        <taxon>Pleocyemata</taxon>
        <taxon>Brachyura</taxon>
        <taxon>Eubrachyura</taxon>
        <taxon>Majoidea</taxon>
        <taxon>Majidae</taxon>
        <taxon>Chionoecetes</taxon>
    </lineage>
</organism>
<comment type="caution">
    <text evidence="1">The sequence shown here is derived from an EMBL/GenBank/DDBJ whole genome shotgun (WGS) entry which is preliminary data.</text>
</comment>
<evidence type="ECO:0000313" key="2">
    <source>
        <dbReference type="Proteomes" id="UP000770661"/>
    </source>
</evidence>
<accession>A0A8J5D2A7</accession>
<dbReference type="Proteomes" id="UP000770661">
    <property type="component" value="Unassembled WGS sequence"/>
</dbReference>